<dbReference type="AlphaFoldDB" id="X1PAB4"/>
<dbReference type="PANTHER" id="PTHR10996:SF283">
    <property type="entry name" value="GLYOXYLATE_HYDROXYPYRUVATE REDUCTASE B"/>
    <property type="match status" value="1"/>
</dbReference>
<dbReference type="Pfam" id="PF02826">
    <property type="entry name" value="2-Hacid_dh_C"/>
    <property type="match status" value="1"/>
</dbReference>
<feature type="domain" description="D-isomer specific 2-hydroxyacid dehydrogenase NAD-binding" evidence="2">
    <location>
        <begin position="31"/>
        <end position="112"/>
    </location>
</feature>
<dbReference type="GO" id="GO:0016618">
    <property type="term" value="F:hydroxypyruvate reductase [NAD(P)H] activity"/>
    <property type="evidence" value="ECO:0007669"/>
    <property type="project" value="TreeGrafter"/>
</dbReference>
<protein>
    <recommendedName>
        <fullName evidence="2">D-isomer specific 2-hydroxyacid dehydrogenase NAD-binding domain-containing protein</fullName>
    </recommendedName>
</protein>
<dbReference type="GO" id="GO:0051287">
    <property type="term" value="F:NAD binding"/>
    <property type="evidence" value="ECO:0007669"/>
    <property type="project" value="InterPro"/>
</dbReference>
<gene>
    <name evidence="3" type="ORF">S06H3_26291</name>
</gene>
<dbReference type="Gene3D" id="3.40.50.720">
    <property type="entry name" value="NAD(P)-binding Rossmann-like Domain"/>
    <property type="match status" value="2"/>
</dbReference>
<feature type="non-terminal residue" evidence="3">
    <location>
        <position position="1"/>
    </location>
</feature>
<keyword evidence="1" id="KW-0560">Oxidoreductase</keyword>
<dbReference type="PROSITE" id="PS00671">
    <property type="entry name" value="D_2_HYDROXYACID_DH_3"/>
    <property type="match status" value="1"/>
</dbReference>
<dbReference type="PANTHER" id="PTHR10996">
    <property type="entry name" value="2-HYDROXYACID DEHYDROGENASE-RELATED"/>
    <property type="match status" value="1"/>
</dbReference>
<dbReference type="SUPFAM" id="SSF51735">
    <property type="entry name" value="NAD(P)-binding Rossmann-fold domains"/>
    <property type="match status" value="1"/>
</dbReference>
<accession>X1PAB4</accession>
<proteinExistence type="predicted"/>
<dbReference type="InterPro" id="IPR029753">
    <property type="entry name" value="D-isomer_DH_CS"/>
</dbReference>
<evidence type="ECO:0000313" key="3">
    <source>
        <dbReference type="EMBL" id="GAI27864.1"/>
    </source>
</evidence>
<comment type="caution">
    <text evidence="3">The sequence shown here is derived from an EMBL/GenBank/DDBJ whole genome shotgun (WGS) entry which is preliminary data.</text>
</comment>
<evidence type="ECO:0000259" key="2">
    <source>
        <dbReference type="Pfam" id="PF02826"/>
    </source>
</evidence>
<name>X1PAB4_9ZZZZ</name>
<dbReference type="EMBL" id="BARV01015187">
    <property type="protein sequence ID" value="GAI27864.1"/>
    <property type="molecule type" value="Genomic_DNA"/>
</dbReference>
<sequence length="144" mass="16327">YTYSLQNMKCEYTIYRFLLITLPRLTEELYLTQAISYSGESTCIIGRKEIESMKKGAYLVNLSRGDVVDEDALYQALKSDHLAGAALDVFKQEPYTGILKELDNVVLTPHIGSYARESRLEMEVQAVKNLLGNLSSLTRGREHE</sequence>
<dbReference type="GO" id="GO:0030267">
    <property type="term" value="F:glyoxylate reductase (NADPH) activity"/>
    <property type="evidence" value="ECO:0007669"/>
    <property type="project" value="TreeGrafter"/>
</dbReference>
<dbReference type="InterPro" id="IPR006140">
    <property type="entry name" value="D-isomer_DH_NAD-bd"/>
</dbReference>
<reference evidence="3" key="1">
    <citation type="journal article" date="2014" name="Front. Microbiol.">
        <title>High frequency of phylogenetically diverse reductive dehalogenase-homologous genes in deep subseafloor sedimentary metagenomes.</title>
        <authorList>
            <person name="Kawai M."/>
            <person name="Futagami T."/>
            <person name="Toyoda A."/>
            <person name="Takaki Y."/>
            <person name="Nishi S."/>
            <person name="Hori S."/>
            <person name="Arai W."/>
            <person name="Tsubouchi T."/>
            <person name="Morono Y."/>
            <person name="Uchiyama I."/>
            <person name="Ito T."/>
            <person name="Fujiyama A."/>
            <person name="Inagaki F."/>
            <person name="Takami H."/>
        </authorList>
    </citation>
    <scope>NUCLEOTIDE SEQUENCE</scope>
    <source>
        <strain evidence="3">Expedition CK06-06</strain>
    </source>
</reference>
<dbReference type="GO" id="GO:0005829">
    <property type="term" value="C:cytosol"/>
    <property type="evidence" value="ECO:0007669"/>
    <property type="project" value="TreeGrafter"/>
</dbReference>
<evidence type="ECO:0000256" key="1">
    <source>
        <dbReference type="ARBA" id="ARBA00023002"/>
    </source>
</evidence>
<organism evidence="3">
    <name type="scientific">marine sediment metagenome</name>
    <dbReference type="NCBI Taxonomy" id="412755"/>
    <lineage>
        <taxon>unclassified sequences</taxon>
        <taxon>metagenomes</taxon>
        <taxon>ecological metagenomes</taxon>
    </lineage>
</organism>
<dbReference type="InterPro" id="IPR050223">
    <property type="entry name" value="D-isomer_2-hydroxyacid_DH"/>
</dbReference>
<dbReference type="InterPro" id="IPR036291">
    <property type="entry name" value="NAD(P)-bd_dom_sf"/>
</dbReference>